<dbReference type="EMBL" id="CP062006">
    <property type="protein sequence ID" value="QTC89634.1"/>
    <property type="molecule type" value="Genomic_DNA"/>
</dbReference>
<gene>
    <name evidence="3" type="ORF">IFE19_12720</name>
</gene>
<keyword evidence="2" id="KW-0472">Membrane</keyword>
<evidence type="ECO:0000313" key="4">
    <source>
        <dbReference type="Proteomes" id="UP000663942"/>
    </source>
</evidence>
<proteinExistence type="predicted"/>
<name>A0ABX7SPI3_9CAUL</name>
<evidence type="ECO:0000256" key="1">
    <source>
        <dbReference type="SAM" id="MobiDB-lite"/>
    </source>
</evidence>
<dbReference type="RefSeq" id="WP_207827732.1">
    <property type="nucleotide sequence ID" value="NZ_CP062006.1"/>
</dbReference>
<feature type="compositionally biased region" description="Pro residues" evidence="1">
    <location>
        <begin position="1"/>
        <end position="11"/>
    </location>
</feature>
<keyword evidence="4" id="KW-1185">Reference proteome</keyword>
<reference evidence="3 4" key="1">
    <citation type="submission" date="2020-09" db="EMBL/GenBank/DDBJ databases">
        <title>Brevundimonas sp. LVF1 isolated from an oligotrophic pond in Goettingen, Germany.</title>
        <authorList>
            <person name="Friedrich I."/>
            <person name="Klassen A."/>
            <person name="Neubauer H."/>
            <person name="Schneider D."/>
            <person name="Hertel R."/>
            <person name="Daniel R."/>
        </authorList>
    </citation>
    <scope>NUCLEOTIDE SEQUENCE [LARGE SCALE GENOMIC DNA]</scope>
    <source>
        <strain evidence="3 4">LVF1</strain>
    </source>
</reference>
<evidence type="ECO:0000313" key="3">
    <source>
        <dbReference type="EMBL" id="QTC89634.1"/>
    </source>
</evidence>
<accession>A0ABX7SPI3</accession>
<feature type="transmembrane region" description="Helical" evidence="2">
    <location>
        <begin position="32"/>
        <end position="54"/>
    </location>
</feature>
<keyword evidence="2" id="KW-1133">Transmembrane helix</keyword>
<feature type="compositionally biased region" description="Basic and acidic residues" evidence="1">
    <location>
        <begin position="13"/>
        <end position="23"/>
    </location>
</feature>
<organism evidence="3 4">
    <name type="scientific">Brevundimonas pondensis</name>
    <dbReference type="NCBI Taxonomy" id="2774189"/>
    <lineage>
        <taxon>Bacteria</taxon>
        <taxon>Pseudomonadati</taxon>
        <taxon>Pseudomonadota</taxon>
        <taxon>Alphaproteobacteria</taxon>
        <taxon>Caulobacterales</taxon>
        <taxon>Caulobacteraceae</taxon>
        <taxon>Brevundimonas</taxon>
    </lineage>
</organism>
<dbReference type="Proteomes" id="UP000663942">
    <property type="component" value="Chromosome"/>
</dbReference>
<sequence>MTMEPADPPGTDPTERAPREQQMSRRSNAPSVSPWLILFAIVLLGAVIYVLSAVL</sequence>
<protein>
    <submittedName>
        <fullName evidence="3">Uncharacterized protein</fullName>
    </submittedName>
</protein>
<feature type="region of interest" description="Disordered" evidence="1">
    <location>
        <begin position="1"/>
        <end position="29"/>
    </location>
</feature>
<evidence type="ECO:0000256" key="2">
    <source>
        <dbReference type="SAM" id="Phobius"/>
    </source>
</evidence>
<keyword evidence="2" id="KW-0812">Transmembrane</keyword>